<dbReference type="InterPro" id="IPR011701">
    <property type="entry name" value="MFS"/>
</dbReference>
<proteinExistence type="predicted"/>
<name>A0A812BP03_ACAPH</name>
<dbReference type="PROSITE" id="PS50850">
    <property type="entry name" value="MFS"/>
    <property type="match status" value="1"/>
</dbReference>
<keyword evidence="2" id="KW-0812">Transmembrane</keyword>
<feature type="transmembrane region" description="Helical" evidence="2">
    <location>
        <begin position="99"/>
        <end position="119"/>
    </location>
</feature>
<dbReference type="EMBL" id="CAHIKZ030000691">
    <property type="protein sequence ID" value="CAE1233745.1"/>
    <property type="molecule type" value="Genomic_DNA"/>
</dbReference>
<sequence length="188" mass="20729">MEKDKVPVEVKSFQNNGKKELDGYPIDHGWAWMVMLGAFGMHVFTVGGLKSFGVFFEEFQKKFSATSSELASVYSLSNFLMFALGPFANALANQFNYRCVVMSGGILLGLGFFLTSFVHSLWLLFVSYGFLAGIGFGLSYSPFIVMVGHHFEKRRSLAMGIAVSGSAWGCFLDHQLLVGFEMPVVDNG</sequence>
<dbReference type="InterPro" id="IPR036259">
    <property type="entry name" value="MFS_trans_sf"/>
</dbReference>
<dbReference type="PANTHER" id="PTHR11360:SF284">
    <property type="entry name" value="EG:103B4.3 PROTEIN-RELATED"/>
    <property type="match status" value="1"/>
</dbReference>
<feature type="transmembrane region" description="Helical" evidence="2">
    <location>
        <begin position="72"/>
        <end position="92"/>
    </location>
</feature>
<dbReference type="Proteomes" id="UP000597762">
    <property type="component" value="Unassembled WGS sequence"/>
</dbReference>
<evidence type="ECO:0000256" key="2">
    <source>
        <dbReference type="SAM" id="Phobius"/>
    </source>
</evidence>
<evidence type="ECO:0000259" key="3">
    <source>
        <dbReference type="PROSITE" id="PS50850"/>
    </source>
</evidence>
<comment type="caution">
    <text evidence="4">The sequence shown here is derived from an EMBL/GenBank/DDBJ whole genome shotgun (WGS) entry which is preliminary data.</text>
</comment>
<evidence type="ECO:0000256" key="1">
    <source>
        <dbReference type="ARBA" id="ARBA00004141"/>
    </source>
</evidence>
<reference evidence="4" key="1">
    <citation type="submission" date="2021-01" db="EMBL/GenBank/DDBJ databases">
        <authorList>
            <person name="Li R."/>
            <person name="Bekaert M."/>
        </authorList>
    </citation>
    <scope>NUCLEOTIDE SEQUENCE</scope>
    <source>
        <strain evidence="4">Farmed</strain>
    </source>
</reference>
<dbReference type="Pfam" id="PF07690">
    <property type="entry name" value="MFS_1"/>
    <property type="match status" value="1"/>
</dbReference>
<gene>
    <name evidence="4" type="ORF">SPHA_19120</name>
</gene>
<dbReference type="Gene3D" id="1.20.1250.20">
    <property type="entry name" value="MFS general substrate transporter like domains"/>
    <property type="match status" value="1"/>
</dbReference>
<dbReference type="InterPro" id="IPR050327">
    <property type="entry name" value="Proton-linked_MCT"/>
</dbReference>
<dbReference type="InterPro" id="IPR020846">
    <property type="entry name" value="MFS_dom"/>
</dbReference>
<dbReference type="PANTHER" id="PTHR11360">
    <property type="entry name" value="MONOCARBOXYLATE TRANSPORTER"/>
    <property type="match status" value="1"/>
</dbReference>
<dbReference type="SUPFAM" id="SSF103473">
    <property type="entry name" value="MFS general substrate transporter"/>
    <property type="match status" value="1"/>
</dbReference>
<evidence type="ECO:0000313" key="5">
    <source>
        <dbReference type="Proteomes" id="UP000597762"/>
    </source>
</evidence>
<dbReference type="GO" id="GO:0008028">
    <property type="term" value="F:monocarboxylic acid transmembrane transporter activity"/>
    <property type="evidence" value="ECO:0007669"/>
    <property type="project" value="TreeGrafter"/>
</dbReference>
<organism evidence="4 5">
    <name type="scientific">Acanthosepion pharaonis</name>
    <name type="common">Pharaoh cuttlefish</name>
    <name type="synonym">Sepia pharaonis</name>
    <dbReference type="NCBI Taxonomy" id="158019"/>
    <lineage>
        <taxon>Eukaryota</taxon>
        <taxon>Metazoa</taxon>
        <taxon>Spiralia</taxon>
        <taxon>Lophotrochozoa</taxon>
        <taxon>Mollusca</taxon>
        <taxon>Cephalopoda</taxon>
        <taxon>Coleoidea</taxon>
        <taxon>Decapodiformes</taxon>
        <taxon>Sepiida</taxon>
        <taxon>Sepiina</taxon>
        <taxon>Sepiidae</taxon>
        <taxon>Acanthosepion</taxon>
    </lineage>
</organism>
<feature type="transmembrane region" description="Helical" evidence="2">
    <location>
        <begin position="125"/>
        <end position="147"/>
    </location>
</feature>
<keyword evidence="2" id="KW-0472">Membrane</keyword>
<evidence type="ECO:0000313" key="4">
    <source>
        <dbReference type="EMBL" id="CAE1233745.1"/>
    </source>
</evidence>
<accession>A0A812BP03</accession>
<protein>
    <submittedName>
        <fullName evidence="4">SLC16A14</fullName>
    </submittedName>
</protein>
<keyword evidence="5" id="KW-1185">Reference proteome</keyword>
<comment type="subcellular location">
    <subcellularLocation>
        <location evidence="1">Membrane</location>
        <topology evidence="1">Multi-pass membrane protein</topology>
    </subcellularLocation>
</comment>
<feature type="domain" description="Major facilitator superfamily (MFS) profile" evidence="3">
    <location>
        <begin position="31"/>
        <end position="188"/>
    </location>
</feature>
<keyword evidence="2" id="KW-1133">Transmembrane helix</keyword>
<dbReference type="AlphaFoldDB" id="A0A812BP03"/>
<dbReference type="OrthoDB" id="6509908at2759"/>
<feature type="transmembrane region" description="Helical" evidence="2">
    <location>
        <begin position="29"/>
        <end position="52"/>
    </location>
</feature>
<dbReference type="GO" id="GO:0016020">
    <property type="term" value="C:membrane"/>
    <property type="evidence" value="ECO:0007669"/>
    <property type="project" value="UniProtKB-SubCell"/>
</dbReference>